<evidence type="ECO:0000313" key="2">
    <source>
        <dbReference type="Proteomes" id="UP000074866"/>
    </source>
</evidence>
<dbReference type="Proteomes" id="UP000074866">
    <property type="component" value="Unassembled WGS sequence"/>
</dbReference>
<organism evidence="1 2">
    <name type="scientific">Paenibacillus jamilae</name>
    <dbReference type="NCBI Taxonomy" id="114136"/>
    <lineage>
        <taxon>Bacteria</taxon>
        <taxon>Bacillati</taxon>
        <taxon>Bacillota</taxon>
        <taxon>Bacilli</taxon>
        <taxon>Bacillales</taxon>
        <taxon>Paenibacillaceae</taxon>
        <taxon>Paenibacillus</taxon>
    </lineage>
</organism>
<evidence type="ECO:0000313" key="1">
    <source>
        <dbReference type="EMBL" id="KTS69905.1"/>
    </source>
</evidence>
<proteinExistence type="predicted"/>
<reference evidence="1 2" key="1">
    <citation type="journal article" date="2016" name="Front. Microbiol.">
        <title>Genomic Resource of Rice Seed Associated Bacteria.</title>
        <authorList>
            <person name="Midha S."/>
            <person name="Bansal K."/>
            <person name="Sharma S."/>
            <person name="Kumar N."/>
            <person name="Patil P.P."/>
            <person name="Chaudhry V."/>
            <person name="Patil P.B."/>
        </authorList>
    </citation>
    <scope>NUCLEOTIDE SEQUENCE [LARGE SCALE GENOMIC DNA]</scope>
    <source>
        <strain evidence="1 2">NS115</strain>
    </source>
</reference>
<protein>
    <submittedName>
        <fullName evidence="1">Uncharacterized protein</fullName>
    </submittedName>
</protein>
<comment type="caution">
    <text evidence="1">The sequence shown here is derived from an EMBL/GenBank/DDBJ whole genome shotgun (WGS) entry which is preliminary data.</text>
</comment>
<accession>A0ACC4ZN23</accession>
<name>A0ACC4ZN23_9BACL</name>
<gene>
    <name evidence="1" type="ORF">NS115_24900</name>
</gene>
<sequence length="270" mass="27275">MPSRQRVAPRARLAQRRVAPLPPRQRIGLVSRSMLLAGTSTLALLLTGLEDASARPFGNFGAINSAPTIASDGATAAAQQATEVARQSQGALTRATQAIQALQAAQAAARGAAAASQPSTTMPHVAVPNGPPVGGLQVAPATVPGSALWQGAAPPSHAASGGQTTVTVNQTAPQAILNWQSFNVGSQTTLNFNQQAGNWTALNRVVGNTGPSQIHGRINAPGQGLASNPHGNIFGGASQNKVGSLIASTAANTDPQFPASGSHYQQSGTN</sequence>
<keyword evidence="2" id="KW-1185">Reference proteome</keyword>
<dbReference type="EMBL" id="LDRX01000300">
    <property type="protein sequence ID" value="KTS69905.1"/>
    <property type="molecule type" value="Genomic_DNA"/>
</dbReference>